<keyword evidence="3" id="KW-0576">Peroxisome</keyword>
<sequence length="269" mass="29757">MYEAIGHRVQDGVAEITINLPRHRNALSVKAMQEITDALNRAEEDDKVGAVMITGAADAFCAGFYLREIPLDNGVAGIRDHFRVAALWWHQMIHKIIRVKRPVLAAVNGVAAGGGLGVLLASDMAICSDNAKFVCAWHSIGIGNDTATSYSLTRAVGMRRAMELMLTNRTLQPAEACDWGIVNRVYPQAEFRDIAWKAARELASVPTHLQVMAKERFHAGWMQPVEECTEFEIQNVISSVTHPHFMPRLKRFLDGDKADRAQVELPSGV</sequence>
<dbReference type="AlphaFoldDB" id="A0A1U9W0Q9"/>
<dbReference type="SUPFAM" id="SSF52096">
    <property type="entry name" value="ClpP/crotonase"/>
    <property type="match status" value="1"/>
</dbReference>
<dbReference type="CDD" id="cd06558">
    <property type="entry name" value="crotonase-like"/>
    <property type="match status" value="1"/>
</dbReference>
<dbReference type="Gene3D" id="1.10.12.10">
    <property type="entry name" value="Lyase 2-enoyl-coa Hydratase, Chain A, domain 2"/>
    <property type="match status" value="1"/>
</dbReference>
<dbReference type="GO" id="GO:0004165">
    <property type="term" value="F:delta(3)-delta(2)-enoyl-CoA isomerase activity"/>
    <property type="evidence" value="ECO:0007669"/>
    <property type="project" value="UniProtKB-ARBA"/>
</dbReference>
<dbReference type="Pfam" id="PF00378">
    <property type="entry name" value="ECH_1"/>
    <property type="match status" value="1"/>
</dbReference>
<protein>
    <submittedName>
        <fullName evidence="6">FcbB</fullName>
    </submittedName>
</protein>
<dbReference type="PANTHER" id="PTHR43684:SF1">
    <property type="entry name" value="ENOYL-COA DELTA ISOMERASE 2"/>
    <property type="match status" value="1"/>
</dbReference>
<gene>
    <name evidence="6" type="primary">fcbB</name>
</gene>
<comment type="subcellular location">
    <subcellularLocation>
        <location evidence="1">Peroxisome</location>
    </subcellularLocation>
</comment>
<dbReference type="InterPro" id="IPR001753">
    <property type="entry name" value="Enoyl-CoA_hydra/iso"/>
</dbReference>
<dbReference type="PROSITE" id="PS00166">
    <property type="entry name" value="ENOYL_COA_HYDRATASE"/>
    <property type="match status" value="1"/>
</dbReference>
<evidence type="ECO:0000256" key="3">
    <source>
        <dbReference type="ARBA" id="ARBA00023140"/>
    </source>
</evidence>
<dbReference type="Gene3D" id="3.90.226.10">
    <property type="entry name" value="2-enoyl-CoA Hydratase, Chain A, domain 1"/>
    <property type="match status" value="1"/>
</dbReference>
<dbReference type="InterPro" id="IPR029045">
    <property type="entry name" value="ClpP/crotonase-like_dom_sf"/>
</dbReference>
<dbReference type="InterPro" id="IPR051053">
    <property type="entry name" value="ECH/Chromodomain_protein"/>
</dbReference>
<reference evidence="6" key="1">
    <citation type="submission" date="2016-12" db="EMBL/GenBank/DDBJ databases">
        <authorList>
            <person name="Song W.-J."/>
            <person name="Kurnit D.M."/>
        </authorList>
    </citation>
    <scope>NUCLEOTIDE SEQUENCE</scope>
    <source>
        <strain evidence="6">4-CBA</strain>
    </source>
</reference>
<dbReference type="PANTHER" id="PTHR43684">
    <property type="match status" value="1"/>
</dbReference>
<evidence type="ECO:0000313" key="6">
    <source>
        <dbReference type="EMBL" id="AQY16564.1"/>
    </source>
</evidence>
<dbReference type="InterPro" id="IPR018376">
    <property type="entry name" value="Enoyl-CoA_hyd/isom_CS"/>
</dbReference>
<organism evidence="6">
    <name type="scientific">Hydrogenophaga sp. 4-CBA</name>
    <dbReference type="NCBI Taxonomy" id="1811590"/>
    <lineage>
        <taxon>Bacteria</taxon>
        <taxon>Pseudomonadati</taxon>
        <taxon>Pseudomonadota</taxon>
        <taxon>Betaproteobacteria</taxon>
        <taxon>Burkholderiales</taxon>
        <taxon>Comamonadaceae</taxon>
        <taxon>Hydrogenophaga</taxon>
    </lineage>
</organism>
<dbReference type="InterPro" id="IPR014748">
    <property type="entry name" value="Enoyl-CoA_hydra_C"/>
</dbReference>
<name>A0A1U9W0Q9_9BURK</name>
<comment type="similarity">
    <text evidence="2 5">Belongs to the enoyl-CoA hydratase/isomerase family.</text>
</comment>
<evidence type="ECO:0000256" key="2">
    <source>
        <dbReference type="ARBA" id="ARBA00005254"/>
    </source>
</evidence>
<evidence type="ECO:0000256" key="4">
    <source>
        <dbReference type="ARBA" id="ARBA00023235"/>
    </source>
</evidence>
<dbReference type="EMBL" id="KY288020">
    <property type="protein sequence ID" value="AQY16564.1"/>
    <property type="molecule type" value="Genomic_DNA"/>
</dbReference>
<evidence type="ECO:0000256" key="5">
    <source>
        <dbReference type="RuleBase" id="RU003707"/>
    </source>
</evidence>
<proteinExistence type="inferred from homology"/>
<keyword evidence="4" id="KW-0413">Isomerase</keyword>
<accession>A0A1U9W0Q9</accession>
<evidence type="ECO:0000256" key="1">
    <source>
        <dbReference type="ARBA" id="ARBA00004275"/>
    </source>
</evidence>